<gene>
    <name evidence="1" type="ORF">ACFPOE_17275</name>
</gene>
<evidence type="ECO:0000313" key="1">
    <source>
        <dbReference type="EMBL" id="MFC5499300.1"/>
    </source>
</evidence>
<organism evidence="1 2">
    <name type="scientific">Caenimonas terrae</name>
    <dbReference type="NCBI Taxonomy" id="696074"/>
    <lineage>
        <taxon>Bacteria</taxon>
        <taxon>Pseudomonadati</taxon>
        <taxon>Pseudomonadota</taxon>
        <taxon>Betaproteobacteria</taxon>
        <taxon>Burkholderiales</taxon>
        <taxon>Comamonadaceae</taxon>
        <taxon>Caenimonas</taxon>
    </lineage>
</organism>
<accession>A0ABW0NGY9</accession>
<protein>
    <submittedName>
        <fullName evidence="1">Uncharacterized protein</fullName>
    </submittedName>
</protein>
<dbReference type="Proteomes" id="UP001596037">
    <property type="component" value="Unassembled WGS sequence"/>
</dbReference>
<comment type="caution">
    <text evidence="1">The sequence shown here is derived from an EMBL/GenBank/DDBJ whole genome shotgun (WGS) entry which is preliminary data.</text>
</comment>
<name>A0ABW0NGY9_9BURK</name>
<sequence>MCPARLPPSGSPPVSTFLDGSLHASTGEFAVLIALREPDAQPAAVRVTLQRQGRQGPVGQWEFALRLDGPSVLVGEADATLGEAPLLRAPAGEPRCPADVDALFTRTFRLFCKINAQRLALLAVRSAPFATSMRGD</sequence>
<proteinExistence type="predicted"/>
<reference evidence="2" key="1">
    <citation type="journal article" date="2019" name="Int. J. Syst. Evol. Microbiol.">
        <title>The Global Catalogue of Microorganisms (GCM) 10K type strain sequencing project: providing services to taxonomists for standard genome sequencing and annotation.</title>
        <authorList>
            <consortium name="The Broad Institute Genomics Platform"/>
            <consortium name="The Broad Institute Genome Sequencing Center for Infectious Disease"/>
            <person name="Wu L."/>
            <person name="Ma J."/>
        </authorList>
    </citation>
    <scope>NUCLEOTIDE SEQUENCE [LARGE SCALE GENOMIC DNA]</scope>
    <source>
        <strain evidence="2">CCUG 57401</strain>
    </source>
</reference>
<dbReference type="RefSeq" id="WP_376851527.1">
    <property type="nucleotide sequence ID" value="NZ_JBHSMF010000009.1"/>
</dbReference>
<keyword evidence="2" id="KW-1185">Reference proteome</keyword>
<evidence type="ECO:0000313" key="2">
    <source>
        <dbReference type="Proteomes" id="UP001596037"/>
    </source>
</evidence>
<dbReference type="EMBL" id="JBHSMF010000009">
    <property type="protein sequence ID" value="MFC5499300.1"/>
    <property type="molecule type" value="Genomic_DNA"/>
</dbReference>